<reference evidence="3" key="1">
    <citation type="submission" date="2015-04" db="UniProtKB">
        <authorList>
            <consortium name="EnsemblPlants"/>
        </authorList>
    </citation>
    <scope>IDENTIFICATION</scope>
</reference>
<dbReference type="AlphaFoldDB" id="A0A0E0EQE1"/>
<feature type="compositionally biased region" description="Basic and acidic residues" evidence="1">
    <location>
        <begin position="82"/>
        <end position="92"/>
    </location>
</feature>
<name>A0A0E0EQE1_9ORYZ</name>
<accession>A0A0E0EQE1</accession>
<sequence>MPRSRSPPRRPPIKGKPRAPISPHRRHHHCHLSLFSLSLVSLCAAALSRRASPPSAAVAVVGPPGFAAALPAAGRLYRASPPRRDAVPDRADQAAGGGRGLPLPVADSRDRASLPPFKYEDEDVNLTAEEYLQEQAEYENF</sequence>
<reference evidence="3" key="2">
    <citation type="submission" date="2018-05" db="EMBL/GenBank/DDBJ databases">
        <title>OmerRS3 (Oryza meridionalis Reference Sequence Version 3).</title>
        <authorList>
            <person name="Zhang J."/>
            <person name="Kudrna D."/>
            <person name="Lee S."/>
            <person name="Talag J."/>
            <person name="Welchert J."/>
            <person name="Wing R.A."/>
        </authorList>
    </citation>
    <scope>NUCLEOTIDE SEQUENCE [LARGE SCALE GENOMIC DNA]</scope>
    <source>
        <strain evidence="3">cv. OR44</strain>
    </source>
</reference>
<feature type="signal peptide" evidence="2">
    <location>
        <begin position="1"/>
        <end position="45"/>
    </location>
</feature>
<evidence type="ECO:0000256" key="1">
    <source>
        <dbReference type="SAM" id="MobiDB-lite"/>
    </source>
</evidence>
<dbReference type="Gramene" id="OMERI09G03300.1">
    <property type="protein sequence ID" value="OMERI09G03300.1"/>
    <property type="gene ID" value="OMERI09G03300"/>
</dbReference>
<evidence type="ECO:0000256" key="2">
    <source>
        <dbReference type="SAM" id="SignalP"/>
    </source>
</evidence>
<organism evidence="3">
    <name type="scientific">Oryza meridionalis</name>
    <dbReference type="NCBI Taxonomy" id="40149"/>
    <lineage>
        <taxon>Eukaryota</taxon>
        <taxon>Viridiplantae</taxon>
        <taxon>Streptophyta</taxon>
        <taxon>Embryophyta</taxon>
        <taxon>Tracheophyta</taxon>
        <taxon>Spermatophyta</taxon>
        <taxon>Magnoliopsida</taxon>
        <taxon>Liliopsida</taxon>
        <taxon>Poales</taxon>
        <taxon>Poaceae</taxon>
        <taxon>BOP clade</taxon>
        <taxon>Oryzoideae</taxon>
        <taxon>Oryzeae</taxon>
        <taxon>Oryzinae</taxon>
        <taxon>Oryza</taxon>
    </lineage>
</organism>
<evidence type="ECO:0000313" key="4">
    <source>
        <dbReference type="Proteomes" id="UP000008021"/>
    </source>
</evidence>
<feature type="chain" id="PRO_5002358205" evidence="2">
    <location>
        <begin position="46"/>
        <end position="141"/>
    </location>
</feature>
<protein>
    <submittedName>
        <fullName evidence="3">Uncharacterized protein</fullName>
    </submittedName>
</protein>
<dbReference type="HOGENOM" id="CLU_1828402_0_0_1"/>
<keyword evidence="2" id="KW-0732">Signal</keyword>
<dbReference type="Proteomes" id="UP000008021">
    <property type="component" value="Chromosome 9"/>
</dbReference>
<keyword evidence="4" id="KW-1185">Reference proteome</keyword>
<dbReference type="EnsemblPlants" id="OMERI09G03300.1">
    <property type="protein sequence ID" value="OMERI09G03300.1"/>
    <property type="gene ID" value="OMERI09G03300"/>
</dbReference>
<evidence type="ECO:0000313" key="3">
    <source>
        <dbReference type="EnsemblPlants" id="OMERI09G03300.1"/>
    </source>
</evidence>
<feature type="region of interest" description="Disordered" evidence="1">
    <location>
        <begin position="1"/>
        <end position="25"/>
    </location>
</feature>
<feature type="region of interest" description="Disordered" evidence="1">
    <location>
        <begin position="79"/>
        <end position="118"/>
    </location>
</feature>
<proteinExistence type="predicted"/>